<dbReference type="Proteomes" id="UP000471435">
    <property type="component" value="Unassembled WGS sequence"/>
</dbReference>
<comment type="caution">
    <text evidence="1">The sequence shown here is derived from an EMBL/GenBank/DDBJ whole genome shotgun (WGS) entry which is preliminary data.</text>
</comment>
<reference evidence="1 2" key="1">
    <citation type="submission" date="2019-12" db="EMBL/GenBank/DDBJ databases">
        <title>Genomic-based taxomic classification of the family Erythrobacteraceae.</title>
        <authorList>
            <person name="Xu L."/>
        </authorList>
    </citation>
    <scope>NUCLEOTIDE SEQUENCE [LARGE SCALE GENOMIC DNA]</scope>
    <source>
        <strain evidence="1 2">SW-109</strain>
    </source>
</reference>
<evidence type="ECO:0000313" key="1">
    <source>
        <dbReference type="EMBL" id="MXP46593.1"/>
    </source>
</evidence>
<evidence type="ECO:0008006" key="3">
    <source>
        <dbReference type="Google" id="ProtNLM"/>
    </source>
</evidence>
<evidence type="ECO:0000313" key="2">
    <source>
        <dbReference type="Proteomes" id="UP000471435"/>
    </source>
</evidence>
<proteinExistence type="predicted"/>
<gene>
    <name evidence="1" type="ORF">GRI43_04180</name>
</gene>
<organism evidence="1 2">
    <name type="scientific">Pontixanthobacter luteolus</name>
    <dbReference type="NCBI Taxonomy" id="295089"/>
    <lineage>
        <taxon>Bacteria</taxon>
        <taxon>Pseudomonadati</taxon>
        <taxon>Pseudomonadota</taxon>
        <taxon>Alphaproteobacteria</taxon>
        <taxon>Sphingomonadales</taxon>
        <taxon>Erythrobacteraceae</taxon>
        <taxon>Pontixanthobacter</taxon>
    </lineage>
</organism>
<dbReference type="AlphaFoldDB" id="A0A6I4UYD2"/>
<sequence>MLAPFFELDRRLSQFVSQAKEPMLAQMRIAWWRDQLGKKAEDRPAGDPVLAQLTAHWAGEEVALQCLADGWEALLAEPPLPSSAANDFATGRAACFAAVARLSGNQDHASKAYSAGQRWALADLAARVSDGDERAFVLEQAEGAGRAPSRMPFALRSIAILDRLAIRSLAQGGSELIRGRSEILLITRLGLFGR</sequence>
<name>A0A6I4UYD2_9SPHN</name>
<dbReference type="EMBL" id="WTYP01000001">
    <property type="protein sequence ID" value="MXP46593.1"/>
    <property type="molecule type" value="Genomic_DNA"/>
</dbReference>
<keyword evidence="2" id="KW-1185">Reference proteome</keyword>
<accession>A0A6I4UYD2</accession>
<protein>
    <recommendedName>
        <fullName evidence="3">Phytoene synthase</fullName>
    </recommendedName>
</protein>